<dbReference type="InterPro" id="IPR010645">
    <property type="entry name" value="MFS_4"/>
</dbReference>
<feature type="transmembrane region" description="Helical" evidence="4">
    <location>
        <begin position="239"/>
        <end position="257"/>
    </location>
</feature>
<dbReference type="Proteomes" id="UP000078228">
    <property type="component" value="Unassembled WGS sequence"/>
</dbReference>
<dbReference type="PANTHER" id="PTHR23537:SF1">
    <property type="entry name" value="SUGAR TRANSPORTER"/>
    <property type="match status" value="1"/>
</dbReference>
<comment type="caution">
    <text evidence="6">The sequence shown here is derived from an EMBL/GenBank/DDBJ whole genome shotgun (WGS) entry which is preliminary data.</text>
</comment>
<dbReference type="Pfam" id="PF06779">
    <property type="entry name" value="MFS_4"/>
    <property type="match status" value="1"/>
</dbReference>
<accession>A0A198UGP6</accession>
<feature type="transmembrane region" description="Helical" evidence="4">
    <location>
        <begin position="134"/>
        <end position="154"/>
    </location>
</feature>
<feature type="transmembrane region" description="Helical" evidence="4">
    <location>
        <begin position="354"/>
        <end position="373"/>
    </location>
</feature>
<dbReference type="CDD" id="cd06180">
    <property type="entry name" value="MFS_YjiJ"/>
    <property type="match status" value="1"/>
</dbReference>
<dbReference type="SUPFAM" id="SSF103473">
    <property type="entry name" value="MFS general substrate transporter"/>
    <property type="match status" value="1"/>
</dbReference>
<name>A0A198UGP6_MORCA</name>
<keyword evidence="1 4" id="KW-0812">Transmembrane</keyword>
<proteinExistence type="predicted"/>
<evidence type="ECO:0000259" key="5">
    <source>
        <dbReference type="PROSITE" id="PS50850"/>
    </source>
</evidence>
<protein>
    <submittedName>
        <fullName evidence="6">Putative transport protein</fullName>
    </submittedName>
</protein>
<dbReference type="AlphaFoldDB" id="A0A198UGP6"/>
<evidence type="ECO:0000256" key="2">
    <source>
        <dbReference type="ARBA" id="ARBA00022989"/>
    </source>
</evidence>
<keyword evidence="2 4" id="KW-1133">Transmembrane helix</keyword>
<feature type="transmembrane region" description="Helical" evidence="4">
    <location>
        <begin position="12"/>
        <end position="35"/>
    </location>
</feature>
<feature type="transmembrane region" description="Helical" evidence="4">
    <location>
        <begin position="325"/>
        <end position="348"/>
    </location>
</feature>
<dbReference type="PANTHER" id="PTHR23537">
    <property type="match status" value="1"/>
</dbReference>
<dbReference type="PATRIC" id="fig|480.237.peg.327"/>
<organism evidence="6 7">
    <name type="scientific">Moraxella catarrhalis</name>
    <name type="common">Branhamella catarrhalis</name>
    <dbReference type="NCBI Taxonomy" id="480"/>
    <lineage>
        <taxon>Bacteria</taxon>
        <taxon>Pseudomonadati</taxon>
        <taxon>Pseudomonadota</taxon>
        <taxon>Gammaproteobacteria</taxon>
        <taxon>Moraxellales</taxon>
        <taxon>Moraxellaceae</taxon>
        <taxon>Moraxella</taxon>
    </lineage>
</organism>
<feature type="transmembrane region" description="Helical" evidence="4">
    <location>
        <begin position="292"/>
        <end position="313"/>
    </location>
</feature>
<feature type="transmembrane region" description="Helical" evidence="4">
    <location>
        <begin position="77"/>
        <end position="94"/>
    </location>
</feature>
<feature type="transmembrane region" description="Helical" evidence="4">
    <location>
        <begin position="204"/>
        <end position="227"/>
    </location>
</feature>
<evidence type="ECO:0000313" key="6">
    <source>
        <dbReference type="EMBL" id="OAU94387.1"/>
    </source>
</evidence>
<evidence type="ECO:0000256" key="1">
    <source>
        <dbReference type="ARBA" id="ARBA00022692"/>
    </source>
</evidence>
<dbReference type="InterPro" id="IPR036259">
    <property type="entry name" value="MFS_trans_sf"/>
</dbReference>
<keyword evidence="7" id="KW-1185">Reference proteome</keyword>
<keyword evidence="3 4" id="KW-0472">Membrane</keyword>
<evidence type="ECO:0000256" key="3">
    <source>
        <dbReference type="ARBA" id="ARBA00023136"/>
    </source>
</evidence>
<feature type="domain" description="Major facilitator superfamily (MFS) profile" evidence="5">
    <location>
        <begin position="201"/>
        <end position="381"/>
    </location>
</feature>
<dbReference type="Gene3D" id="1.20.1250.20">
    <property type="entry name" value="MFS general substrate transporter like domains"/>
    <property type="match status" value="2"/>
</dbReference>
<reference evidence="6 7" key="1">
    <citation type="journal article" date="2016" name="Genome Biol. Evol.">
        <title>Comparative Genomic Analyses of the Moraxella catarrhalis Serosensitive and Seroresistant Lineages Demonstrate Their Independent Evolution.</title>
        <authorList>
            <person name="Earl J.P."/>
            <person name="de Vries S.P."/>
            <person name="Ahmed A."/>
            <person name="Powell E."/>
            <person name="Schultz M.P."/>
            <person name="Hermans P.W."/>
            <person name="Hill D.J."/>
            <person name="Zhou Z."/>
            <person name="Constantinidou C.I."/>
            <person name="Hu F.Z."/>
            <person name="Bootsma H.J."/>
            <person name="Ehrlich G.D."/>
        </authorList>
    </citation>
    <scope>NUCLEOTIDE SEQUENCE [LARGE SCALE GENOMIC DNA]</scope>
    <source>
        <strain evidence="6 7">Z7542</strain>
    </source>
</reference>
<dbReference type="InterPro" id="IPR020846">
    <property type="entry name" value="MFS_dom"/>
</dbReference>
<dbReference type="EMBL" id="LXHC01000028">
    <property type="protein sequence ID" value="OAU94387.1"/>
    <property type="molecule type" value="Genomic_DNA"/>
</dbReference>
<evidence type="ECO:0000256" key="4">
    <source>
        <dbReference type="SAM" id="Phobius"/>
    </source>
</evidence>
<feature type="transmembrane region" description="Helical" evidence="4">
    <location>
        <begin position="47"/>
        <end position="65"/>
    </location>
</feature>
<dbReference type="GO" id="GO:0022857">
    <property type="term" value="F:transmembrane transporter activity"/>
    <property type="evidence" value="ECO:0007669"/>
    <property type="project" value="InterPro"/>
</dbReference>
<sequence>MISRQALKNGIEAAFMLAVVLGFGRFAYTALYPYMVSERILSIEQGSLAASANYVGYLIGALMAVRIKPSKAHQMAFVALLGTAIGLAALYFVQSSFGIIFVRLLAGVLSALGIVSTSMWLLGQRHLPQAAPMMYAGVGLGIALSAESVVWAVGQGWYSPMIWLVLGAVAVLVMISILHGLFFDRRFGQGDQAAAWQPDTRIGANALIGVYGLAGFGYIITATYLPLLVQMALPKANIGHIWAAFGLSVIPSCFIWYRLRQRFGSRTSLTLNMAMQALGVILPLILPNTWGYLLSAVLVGGGFMGTVTLVMPIAQQLAKDSGKNLIAIVTVSYSAGQIIGPLISAKLYQWTHDFQASLVLAACALSLGALIAWKKRLVAGF</sequence>
<feature type="transmembrane region" description="Helical" evidence="4">
    <location>
        <begin position="269"/>
        <end position="286"/>
    </location>
</feature>
<dbReference type="PROSITE" id="PS50850">
    <property type="entry name" value="MFS"/>
    <property type="match status" value="1"/>
</dbReference>
<dbReference type="RefSeq" id="WP_064610822.1">
    <property type="nucleotide sequence ID" value="NZ_LXHB01000053.1"/>
</dbReference>
<feature type="transmembrane region" description="Helical" evidence="4">
    <location>
        <begin position="100"/>
        <end position="122"/>
    </location>
</feature>
<evidence type="ECO:0000313" key="7">
    <source>
        <dbReference type="Proteomes" id="UP000078228"/>
    </source>
</evidence>
<dbReference type="OrthoDB" id="9797953at2"/>
<gene>
    <name evidence="6" type="ORF">AO384_1744</name>
</gene>
<feature type="transmembrane region" description="Helical" evidence="4">
    <location>
        <begin position="160"/>
        <end position="183"/>
    </location>
</feature>
<dbReference type="GO" id="GO:0005886">
    <property type="term" value="C:plasma membrane"/>
    <property type="evidence" value="ECO:0007669"/>
    <property type="project" value="TreeGrafter"/>
</dbReference>